<dbReference type="OrthoDB" id="5296079at2"/>
<dbReference type="EMBL" id="CP012159">
    <property type="protein sequence ID" value="AKT36914.1"/>
    <property type="molecule type" value="Genomic_DNA"/>
</dbReference>
<evidence type="ECO:0008006" key="3">
    <source>
        <dbReference type="Google" id="ProtNLM"/>
    </source>
</evidence>
<dbReference type="AlphaFoldDB" id="A0A0K1E7S6"/>
<dbReference type="Gene3D" id="3.40.50.300">
    <property type="entry name" value="P-loop containing nucleotide triphosphate hydrolases"/>
    <property type="match status" value="1"/>
</dbReference>
<dbReference type="KEGG" id="ccro:CMC5_010350"/>
<dbReference type="PANTHER" id="PTHR37816:SF3">
    <property type="entry name" value="MODULATES DNA TOPOLOGY"/>
    <property type="match status" value="1"/>
</dbReference>
<gene>
    <name evidence="1" type="ORF">CMC5_010350</name>
</gene>
<sequence length="188" mass="21151">MIVGNPASGKSTLSKAWGHLTGLPVFHMDLYMWKPGWEMVGEAEFAEVHAGLLQKPRWIIEGYSHHAPFVERLGVAEQIVFVDAPLAVCLERARQRREREAASPDGFIPEDCRFETIWEQHLAFIEQFDAEVKPSLVEMLRGELAATPQVWLDGRDTVEAWCGRLEVARQEATLQRARGSGCSRPRAG</sequence>
<protein>
    <recommendedName>
        <fullName evidence="3">Adenylate kinase</fullName>
    </recommendedName>
</protein>
<dbReference type="Proteomes" id="UP000067626">
    <property type="component" value="Chromosome"/>
</dbReference>
<reference evidence="1 2" key="1">
    <citation type="submission" date="2015-07" db="EMBL/GenBank/DDBJ databases">
        <title>Genome analysis of myxobacterium Chondromyces crocatus Cm c5 reveals a high potential for natural compound synthesis and the genetic basis for the loss of fruiting body formation.</title>
        <authorList>
            <person name="Zaburannyi N."/>
            <person name="Bunk B."/>
            <person name="Maier J."/>
            <person name="Overmann J."/>
            <person name="Mueller R."/>
        </authorList>
    </citation>
    <scope>NUCLEOTIDE SEQUENCE [LARGE SCALE GENOMIC DNA]</scope>
    <source>
        <strain evidence="1 2">Cm c5</strain>
    </source>
</reference>
<evidence type="ECO:0000313" key="2">
    <source>
        <dbReference type="Proteomes" id="UP000067626"/>
    </source>
</evidence>
<dbReference type="InterPro" id="IPR027417">
    <property type="entry name" value="P-loop_NTPase"/>
</dbReference>
<keyword evidence="2" id="KW-1185">Reference proteome</keyword>
<dbReference type="STRING" id="52.CMC5_010350"/>
<evidence type="ECO:0000313" key="1">
    <source>
        <dbReference type="EMBL" id="AKT36914.1"/>
    </source>
</evidence>
<dbReference type="PANTHER" id="PTHR37816">
    <property type="entry name" value="YALI0E33011P"/>
    <property type="match status" value="1"/>
</dbReference>
<accession>A0A0K1E7S6</accession>
<dbReference type="SUPFAM" id="SSF52540">
    <property type="entry name" value="P-loop containing nucleoside triphosphate hydrolases"/>
    <property type="match status" value="1"/>
</dbReference>
<dbReference type="RefSeq" id="WP_050429357.1">
    <property type="nucleotide sequence ID" value="NZ_CP012159.1"/>
</dbReference>
<dbReference type="InterPro" id="IPR052922">
    <property type="entry name" value="Cytidylate_Kinase-2"/>
</dbReference>
<name>A0A0K1E7S6_CHOCO</name>
<organism evidence="1 2">
    <name type="scientific">Chondromyces crocatus</name>
    <dbReference type="NCBI Taxonomy" id="52"/>
    <lineage>
        <taxon>Bacteria</taxon>
        <taxon>Pseudomonadati</taxon>
        <taxon>Myxococcota</taxon>
        <taxon>Polyangia</taxon>
        <taxon>Polyangiales</taxon>
        <taxon>Polyangiaceae</taxon>
        <taxon>Chondromyces</taxon>
    </lineage>
</organism>
<proteinExistence type="predicted"/>